<evidence type="ECO:0000313" key="3">
    <source>
        <dbReference type="Proteomes" id="UP000680865"/>
    </source>
</evidence>
<dbReference type="RefSeq" id="WP_244876010.1">
    <property type="nucleotide sequence ID" value="NZ_BAAATW010000019.1"/>
</dbReference>
<feature type="domain" description="Mycothiol-dependent maleylpyruvate isomerase metal-binding" evidence="1">
    <location>
        <begin position="14"/>
        <end position="127"/>
    </location>
</feature>
<accession>A0A919SIA8</accession>
<dbReference type="Pfam" id="PF11716">
    <property type="entry name" value="MDMPI_N"/>
    <property type="match status" value="1"/>
</dbReference>
<dbReference type="InterPro" id="IPR017517">
    <property type="entry name" value="Maleyloyr_isom"/>
</dbReference>
<dbReference type="InterPro" id="IPR034660">
    <property type="entry name" value="DinB/YfiT-like"/>
</dbReference>
<proteinExistence type="predicted"/>
<dbReference type="EMBL" id="BOQP01000013">
    <property type="protein sequence ID" value="GIM72526.1"/>
    <property type="molecule type" value="Genomic_DNA"/>
</dbReference>
<organism evidence="2 3">
    <name type="scientific">Winogradskya consettensis</name>
    <dbReference type="NCBI Taxonomy" id="113560"/>
    <lineage>
        <taxon>Bacteria</taxon>
        <taxon>Bacillati</taxon>
        <taxon>Actinomycetota</taxon>
        <taxon>Actinomycetes</taxon>
        <taxon>Micromonosporales</taxon>
        <taxon>Micromonosporaceae</taxon>
        <taxon>Winogradskya</taxon>
    </lineage>
</organism>
<dbReference type="Proteomes" id="UP000680865">
    <property type="component" value="Unassembled WGS sequence"/>
</dbReference>
<comment type="caution">
    <text evidence="2">The sequence shown here is derived from an EMBL/GenBank/DDBJ whole genome shotgun (WGS) entry which is preliminary data.</text>
</comment>
<keyword evidence="3" id="KW-1185">Reference proteome</keyword>
<protein>
    <submittedName>
        <fullName evidence="2">TIGR03086 family protein</fullName>
    </submittedName>
</protein>
<dbReference type="SUPFAM" id="SSF109854">
    <property type="entry name" value="DinB/YfiT-like putative metalloenzymes"/>
    <property type="match status" value="1"/>
</dbReference>
<name>A0A919SIA8_9ACTN</name>
<evidence type="ECO:0000259" key="1">
    <source>
        <dbReference type="Pfam" id="PF11716"/>
    </source>
</evidence>
<dbReference type="GO" id="GO:0046872">
    <property type="term" value="F:metal ion binding"/>
    <property type="evidence" value="ECO:0007669"/>
    <property type="project" value="InterPro"/>
</dbReference>
<dbReference type="Gene3D" id="1.20.120.450">
    <property type="entry name" value="dinb family like domain"/>
    <property type="match status" value="1"/>
</dbReference>
<gene>
    <name evidence="2" type="ORF">Aco04nite_30740</name>
</gene>
<reference evidence="2" key="1">
    <citation type="submission" date="2021-03" db="EMBL/GenBank/DDBJ databases">
        <title>Whole genome shotgun sequence of Actinoplanes consettensis NBRC 14913.</title>
        <authorList>
            <person name="Komaki H."/>
            <person name="Tamura T."/>
        </authorList>
    </citation>
    <scope>NUCLEOTIDE SEQUENCE</scope>
    <source>
        <strain evidence="2">NBRC 14913</strain>
    </source>
</reference>
<dbReference type="NCBIfam" id="TIGR03083">
    <property type="entry name" value="maleylpyruvate isomerase family mycothiol-dependent enzyme"/>
    <property type="match status" value="1"/>
</dbReference>
<dbReference type="InterPro" id="IPR017520">
    <property type="entry name" value="CHP03086"/>
</dbReference>
<evidence type="ECO:0000313" key="2">
    <source>
        <dbReference type="EMBL" id="GIM72526.1"/>
    </source>
</evidence>
<dbReference type="AlphaFoldDB" id="A0A919SIA8"/>
<dbReference type="InterPro" id="IPR024344">
    <property type="entry name" value="MDMPI_metal-binding"/>
</dbReference>
<dbReference type="NCBIfam" id="TIGR03086">
    <property type="entry name" value="TIGR03086 family metal-binding protein"/>
    <property type="match status" value="1"/>
</dbReference>
<sequence>MKFGQDYFTALTWVTALMHATTAPDLDRPTPCKDFTVRALQGHLLGTAHRGLGTARGVSTRAIPHVIVDIPDADLATTYAELAVEIRAAWLELAPDDQVTAPWGPCTALEAARGFTVETVTHGWDLAVATGQPSEAPDGIADRCLSYAATVIPERLRGVMYAAPVPGAATTSPTEQLAHLLGHDRT</sequence>